<sequence length="71" mass="8094">MIKIICPVEMPFGISYSLGLSMIVYGGDSTARSQSNMEFFFCGTEDHNIEIIVGELLLTAECRREVLMNWW</sequence>
<organism evidence="1 2">
    <name type="scientific">Xenopus laevis</name>
    <name type="common">African clawed frog</name>
    <dbReference type="NCBI Taxonomy" id="8355"/>
    <lineage>
        <taxon>Eukaryota</taxon>
        <taxon>Metazoa</taxon>
        <taxon>Chordata</taxon>
        <taxon>Craniata</taxon>
        <taxon>Vertebrata</taxon>
        <taxon>Euteleostomi</taxon>
        <taxon>Amphibia</taxon>
        <taxon>Batrachia</taxon>
        <taxon>Anura</taxon>
        <taxon>Pipoidea</taxon>
        <taxon>Pipidae</taxon>
        <taxon>Xenopodinae</taxon>
        <taxon>Xenopus</taxon>
        <taxon>Xenopus</taxon>
    </lineage>
</organism>
<protein>
    <submittedName>
        <fullName evidence="1">Uncharacterized protein</fullName>
    </submittedName>
</protein>
<dbReference type="EMBL" id="CM004480">
    <property type="protein sequence ID" value="OCT67075.1"/>
    <property type="molecule type" value="Genomic_DNA"/>
</dbReference>
<gene>
    <name evidence="1" type="ORF">XELAEV_18038356mg</name>
</gene>
<reference evidence="2" key="1">
    <citation type="journal article" date="2016" name="Nature">
        <title>Genome evolution in the allotetraploid frog Xenopus laevis.</title>
        <authorList>
            <person name="Session A.M."/>
            <person name="Uno Y."/>
            <person name="Kwon T."/>
            <person name="Chapman J.A."/>
            <person name="Toyoda A."/>
            <person name="Takahashi S."/>
            <person name="Fukui A."/>
            <person name="Hikosaka A."/>
            <person name="Suzuki A."/>
            <person name="Kondo M."/>
            <person name="van Heeringen S.J."/>
            <person name="Quigley I."/>
            <person name="Heinz S."/>
            <person name="Ogino H."/>
            <person name="Ochi H."/>
            <person name="Hellsten U."/>
            <person name="Lyons J.B."/>
            <person name="Simakov O."/>
            <person name="Putnam N."/>
            <person name="Stites J."/>
            <person name="Kuroki Y."/>
            <person name="Tanaka T."/>
            <person name="Michiue T."/>
            <person name="Watanabe M."/>
            <person name="Bogdanovic O."/>
            <person name="Lister R."/>
            <person name="Georgiou G."/>
            <person name="Paranjpe S.S."/>
            <person name="van Kruijsbergen I."/>
            <person name="Shu S."/>
            <person name="Carlson J."/>
            <person name="Kinoshita T."/>
            <person name="Ohta Y."/>
            <person name="Mawaribuchi S."/>
            <person name="Jenkins J."/>
            <person name="Grimwood J."/>
            <person name="Schmutz J."/>
            <person name="Mitros T."/>
            <person name="Mozaffari S.V."/>
            <person name="Suzuki Y."/>
            <person name="Haramoto Y."/>
            <person name="Yamamoto T.S."/>
            <person name="Takagi C."/>
            <person name="Heald R."/>
            <person name="Miller K."/>
            <person name="Haudenschild C."/>
            <person name="Kitzman J."/>
            <person name="Nakayama T."/>
            <person name="Izutsu Y."/>
            <person name="Robert J."/>
            <person name="Fortriede J."/>
            <person name="Burns K."/>
            <person name="Lotay V."/>
            <person name="Karimi K."/>
            <person name="Yasuoka Y."/>
            <person name="Dichmann D.S."/>
            <person name="Flajnik M.F."/>
            <person name="Houston D.W."/>
            <person name="Shendure J."/>
            <person name="DuPasquier L."/>
            <person name="Vize P.D."/>
            <person name="Zorn A.M."/>
            <person name="Ito M."/>
            <person name="Marcotte E.M."/>
            <person name="Wallingford J.B."/>
            <person name="Ito Y."/>
            <person name="Asashima M."/>
            <person name="Ueno N."/>
            <person name="Matsuda Y."/>
            <person name="Veenstra G.J."/>
            <person name="Fujiyama A."/>
            <person name="Harland R.M."/>
            <person name="Taira M."/>
            <person name="Rokhsar D.S."/>
        </authorList>
    </citation>
    <scope>NUCLEOTIDE SEQUENCE [LARGE SCALE GENOMIC DNA]</scope>
    <source>
        <strain evidence="2">J</strain>
    </source>
</reference>
<name>A0A974C5H9_XENLA</name>
<evidence type="ECO:0000313" key="2">
    <source>
        <dbReference type="Proteomes" id="UP000694892"/>
    </source>
</evidence>
<evidence type="ECO:0000313" key="1">
    <source>
        <dbReference type="EMBL" id="OCT67075.1"/>
    </source>
</evidence>
<dbReference type="AlphaFoldDB" id="A0A974C5H9"/>
<dbReference type="Proteomes" id="UP000694892">
    <property type="component" value="Chromosome 8L"/>
</dbReference>
<proteinExistence type="predicted"/>
<accession>A0A974C5H9</accession>